<dbReference type="SUPFAM" id="SSF46785">
    <property type="entry name" value="Winged helix' DNA-binding domain"/>
    <property type="match status" value="1"/>
</dbReference>
<feature type="compositionally biased region" description="Polar residues" evidence="4">
    <location>
        <begin position="260"/>
        <end position="286"/>
    </location>
</feature>
<evidence type="ECO:0000256" key="4">
    <source>
        <dbReference type="SAM" id="MobiDB-lite"/>
    </source>
</evidence>
<dbReference type="OrthoDB" id="10071381at2759"/>
<organism evidence="7 8">
    <name type="scientific">Marchantia polymorpha</name>
    <name type="common">Common liverwort</name>
    <name type="synonym">Marchantia aquatica</name>
    <dbReference type="NCBI Taxonomy" id="3197"/>
    <lineage>
        <taxon>Eukaryota</taxon>
        <taxon>Viridiplantae</taxon>
        <taxon>Streptophyta</taxon>
        <taxon>Embryophyta</taxon>
        <taxon>Marchantiophyta</taxon>
        <taxon>Marchantiopsida</taxon>
        <taxon>Marchantiidae</taxon>
        <taxon>Marchantiales</taxon>
        <taxon>Marchantiaceae</taxon>
        <taxon>Marchantia</taxon>
    </lineage>
</organism>
<feature type="region of interest" description="Disordered" evidence="4">
    <location>
        <begin position="394"/>
        <end position="457"/>
    </location>
</feature>
<dbReference type="InterPro" id="IPR036390">
    <property type="entry name" value="WH_DNA-bd_sf"/>
</dbReference>
<dbReference type="InterPro" id="IPR023093">
    <property type="entry name" value="ScpA-like_C"/>
</dbReference>
<dbReference type="InterPro" id="IPR006909">
    <property type="entry name" value="Rad21/Rec8_C_eu"/>
</dbReference>
<dbReference type="InterPro" id="IPR039781">
    <property type="entry name" value="Rad21/Rec8-like"/>
</dbReference>
<evidence type="ECO:0008006" key="9">
    <source>
        <dbReference type="Google" id="ProtNLM"/>
    </source>
</evidence>
<dbReference type="GO" id="GO:0005634">
    <property type="term" value="C:nucleus"/>
    <property type="evidence" value="ECO:0007669"/>
    <property type="project" value="UniProtKB-SubCell"/>
</dbReference>
<keyword evidence="8" id="KW-1185">Reference proteome</keyword>
<feature type="compositionally biased region" description="Basic and acidic residues" evidence="4">
    <location>
        <begin position="241"/>
        <end position="259"/>
    </location>
</feature>
<dbReference type="AlphaFoldDB" id="A0A2R6X233"/>
<dbReference type="GO" id="GO:0051754">
    <property type="term" value="P:meiotic sister chromatid cohesion, centromeric"/>
    <property type="evidence" value="ECO:0000318"/>
    <property type="project" value="GO_Central"/>
</dbReference>
<sequence>MFFSNHLLCRKGPLGQIWIVATMQAKLNRKKADQINIHEICMQVLQPQVPLALRLSGILMGGIVLIFDRKVKFLYEDVNDFLGKLQTALDTKARVDKYISLPREKLHARFETVTISYDYETFGDVERAMLHPGTPGKEEEFMDKEEYVMSTAVDPYQHLSSSGDKVSSDVPNNFQVSSEDITLEERNLSESLHQHYEDFGMNFQEDRIPPSDNFFMDHFFPEIHVTADIPTPPEVSSAPVHSERDLDSKAVHTEERSDNQADCNGTGPQHEGNQADCNGTSPQHEGNQAVELESAEVENKKHKLRKVRSAGARRVIFDRGYMEIPASVFEAWLRDSSDIRGRQFLVGIDPEVARTRRHLNLPSVCLLSPTCIQGLETFWPAKLANVWERTLTGNDAPPTEKVIEEPIPAVRQGEPVVPLDKNLRGSVQSSDPSNQSYTAASQDTSSPKAEDPTIDPEIAGDFTADFMEVNLKSAEREMDNGPGELRDFGSVEKLRTALQSPSAGSDDFWGNQFGLTPGQKQGYVRSDRSRSTPGSGILPLDMERDPPTGGSGRFKRPRLSGSFRSSSPRIFDNSSPGLDSVGCAYFSNLGGSLQTTLSQFDLMEETQRDTPQEFNFHVSSALLQYLRESFKQLGPSSLGFKSLFQLSEGLRREEAARLFYQICVLASNHFLTVKQNTPYGDILLGRGIHL</sequence>
<protein>
    <recommendedName>
        <fullName evidence="9">Rad21/Rec8-like protein N-terminal domain-containing protein</fullName>
    </recommendedName>
</protein>
<evidence type="ECO:0000313" key="7">
    <source>
        <dbReference type="EMBL" id="PTQ40136.1"/>
    </source>
</evidence>
<dbReference type="GO" id="GO:0003682">
    <property type="term" value="F:chromatin binding"/>
    <property type="evidence" value="ECO:0000318"/>
    <property type="project" value="GO_Central"/>
</dbReference>
<dbReference type="GO" id="GO:0008278">
    <property type="term" value="C:cohesin complex"/>
    <property type="evidence" value="ECO:0000318"/>
    <property type="project" value="GO_Central"/>
</dbReference>
<dbReference type="Proteomes" id="UP000244005">
    <property type="component" value="Unassembled WGS sequence"/>
</dbReference>
<dbReference type="Gramene" id="Mp4g17560.1">
    <property type="protein sequence ID" value="Mp4g17560.1.cds"/>
    <property type="gene ID" value="Mp4g17560"/>
</dbReference>
<gene>
    <name evidence="7" type="ORF">MARPO_0041s0038</name>
</gene>
<comment type="subcellular location">
    <subcellularLocation>
        <location evidence="1">Nucleus</location>
    </subcellularLocation>
</comment>
<dbReference type="PANTHER" id="PTHR12585">
    <property type="entry name" value="SCC1 / RAD21 FAMILY MEMBER"/>
    <property type="match status" value="1"/>
</dbReference>
<feature type="region of interest" description="Disordered" evidence="4">
    <location>
        <begin position="516"/>
        <end position="567"/>
    </location>
</feature>
<feature type="domain" description="Rad21/Rec8-like protein N-terminal" evidence="6">
    <location>
        <begin position="1"/>
        <end position="96"/>
    </location>
</feature>
<dbReference type="Gene3D" id="1.10.10.580">
    <property type="entry name" value="Structural maintenance of chromosome 1. Chain E"/>
    <property type="match status" value="1"/>
</dbReference>
<feature type="compositionally biased region" description="Polar residues" evidence="4">
    <location>
        <begin position="425"/>
        <end position="447"/>
    </location>
</feature>
<reference evidence="8" key="1">
    <citation type="journal article" date="2017" name="Cell">
        <title>Insights into land plant evolution garnered from the Marchantia polymorpha genome.</title>
        <authorList>
            <person name="Bowman J.L."/>
            <person name="Kohchi T."/>
            <person name="Yamato K.T."/>
            <person name="Jenkins J."/>
            <person name="Shu S."/>
            <person name="Ishizaki K."/>
            <person name="Yamaoka S."/>
            <person name="Nishihama R."/>
            <person name="Nakamura Y."/>
            <person name="Berger F."/>
            <person name="Adam C."/>
            <person name="Aki S.S."/>
            <person name="Althoff F."/>
            <person name="Araki T."/>
            <person name="Arteaga-Vazquez M.A."/>
            <person name="Balasubrmanian S."/>
            <person name="Barry K."/>
            <person name="Bauer D."/>
            <person name="Boehm C.R."/>
            <person name="Briginshaw L."/>
            <person name="Caballero-Perez J."/>
            <person name="Catarino B."/>
            <person name="Chen F."/>
            <person name="Chiyoda S."/>
            <person name="Chovatia M."/>
            <person name="Davies K.M."/>
            <person name="Delmans M."/>
            <person name="Demura T."/>
            <person name="Dierschke T."/>
            <person name="Dolan L."/>
            <person name="Dorantes-Acosta A.E."/>
            <person name="Eklund D.M."/>
            <person name="Florent S.N."/>
            <person name="Flores-Sandoval E."/>
            <person name="Fujiyama A."/>
            <person name="Fukuzawa H."/>
            <person name="Galik B."/>
            <person name="Grimanelli D."/>
            <person name="Grimwood J."/>
            <person name="Grossniklaus U."/>
            <person name="Hamada T."/>
            <person name="Haseloff J."/>
            <person name="Hetherington A.J."/>
            <person name="Higo A."/>
            <person name="Hirakawa Y."/>
            <person name="Hundley H.N."/>
            <person name="Ikeda Y."/>
            <person name="Inoue K."/>
            <person name="Inoue S.I."/>
            <person name="Ishida S."/>
            <person name="Jia Q."/>
            <person name="Kakita M."/>
            <person name="Kanazawa T."/>
            <person name="Kawai Y."/>
            <person name="Kawashima T."/>
            <person name="Kennedy M."/>
            <person name="Kinose K."/>
            <person name="Kinoshita T."/>
            <person name="Kohara Y."/>
            <person name="Koide E."/>
            <person name="Komatsu K."/>
            <person name="Kopischke S."/>
            <person name="Kubo M."/>
            <person name="Kyozuka J."/>
            <person name="Lagercrantz U."/>
            <person name="Lin S.S."/>
            <person name="Lindquist E."/>
            <person name="Lipzen A.M."/>
            <person name="Lu C.W."/>
            <person name="De Luna E."/>
            <person name="Martienssen R.A."/>
            <person name="Minamino N."/>
            <person name="Mizutani M."/>
            <person name="Mizutani M."/>
            <person name="Mochizuki N."/>
            <person name="Monte I."/>
            <person name="Mosher R."/>
            <person name="Nagasaki H."/>
            <person name="Nakagami H."/>
            <person name="Naramoto S."/>
            <person name="Nishitani K."/>
            <person name="Ohtani M."/>
            <person name="Okamoto T."/>
            <person name="Okumura M."/>
            <person name="Phillips J."/>
            <person name="Pollak B."/>
            <person name="Reinders A."/>
            <person name="Rovekamp M."/>
            <person name="Sano R."/>
            <person name="Sawa S."/>
            <person name="Schmid M.W."/>
            <person name="Shirakawa M."/>
            <person name="Solano R."/>
            <person name="Spunde A."/>
            <person name="Suetsugu N."/>
            <person name="Sugano S."/>
            <person name="Sugiyama A."/>
            <person name="Sun R."/>
            <person name="Suzuki Y."/>
            <person name="Takenaka M."/>
            <person name="Takezawa D."/>
            <person name="Tomogane H."/>
            <person name="Tsuzuki M."/>
            <person name="Ueda T."/>
            <person name="Umeda M."/>
            <person name="Ward J.M."/>
            <person name="Watanabe Y."/>
            <person name="Yazaki K."/>
            <person name="Yokoyama R."/>
            <person name="Yoshitake Y."/>
            <person name="Yotsui I."/>
            <person name="Zachgo S."/>
            <person name="Schmutz J."/>
        </authorList>
    </citation>
    <scope>NUCLEOTIDE SEQUENCE [LARGE SCALE GENOMIC DNA]</scope>
    <source>
        <strain evidence="8">Tak-1</strain>
    </source>
</reference>
<evidence type="ECO:0000256" key="1">
    <source>
        <dbReference type="ARBA" id="ARBA00004123"/>
    </source>
</evidence>
<comment type="similarity">
    <text evidence="2">Belongs to the rad21 family.</text>
</comment>
<keyword evidence="3" id="KW-0539">Nucleus</keyword>
<name>A0A2R6X233_MARPO</name>
<evidence type="ECO:0000256" key="3">
    <source>
        <dbReference type="ARBA" id="ARBA00023242"/>
    </source>
</evidence>
<dbReference type="EMBL" id="KZ772713">
    <property type="protein sequence ID" value="PTQ40136.1"/>
    <property type="molecule type" value="Genomic_DNA"/>
</dbReference>
<accession>A0A2R6X233</accession>
<evidence type="ECO:0000256" key="2">
    <source>
        <dbReference type="ARBA" id="ARBA00009870"/>
    </source>
</evidence>
<feature type="domain" description="Rad21/Rec8-like protein C-terminal eukaryotic" evidence="5">
    <location>
        <begin position="642"/>
        <end position="687"/>
    </location>
</feature>
<dbReference type="Pfam" id="PF04824">
    <property type="entry name" value="Rad21_Rec8"/>
    <property type="match status" value="1"/>
</dbReference>
<dbReference type="PANTHER" id="PTHR12585:SF64">
    <property type="entry name" value="SISTER CHROMATID COHESION 1 PROTEIN 1"/>
    <property type="match status" value="1"/>
</dbReference>
<proteinExistence type="inferred from homology"/>
<dbReference type="Pfam" id="PF04825">
    <property type="entry name" value="Rad21_Rec8_N"/>
    <property type="match status" value="1"/>
</dbReference>
<evidence type="ECO:0000259" key="6">
    <source>
        <dbReference type="Pfam" id="PF04825"/>
    </source>
</evidence>
<dbReference type="OMA" id="QHEGNQA"/>
<dbReference type="InterPro" id="IPR006910">
    <property type="entry name" value="Rad21_Rec8_N"/>
</dbReference>
<evidence type="ECO:0000313" key="8">
    <source>
        <dbReference type="Proteomes" id="UP000244005"/>
    </source>
</evidence>
<evidence type="ECO:0000259" key="5">
    <source>
        <dbReference type="Pfam" id="PF04824"/>
    </source>
</evidence>
<feature type="region of interest" description="Disordered" evidence="4">
    <location>
        <begin position="230"/>
        <end position="289"/>
    </location>
</feature>